<evidence type="ECO:0000256" key="3">
    <source>
        <dbReference type="SAM" id="SignalP"/>
    </source>
</evidence>
<keyword evidence="2" id="KW-0812">Transmembrane</keyword>
<sequence length="323" mass="33508">MKCRALCALLALALCCSVHCFVADASAAKPPLAPAPAPVANSTAGALPRNMKQVLEEALKAVLKSQEDAHEASTHCVEAKLSAANALKDEQEAEEILRGLDAELVPLSKSLPKARQARKEAAAAAAECERASSAALTAEGVALAAVQEVLNHTLAARSDRMKHDAESLEKVSALTKRAIAEAHKVEKHAEKAAVAATGALKAAQKAEEALSAVKEVASIASLLLQKFAKEEERRFASERARADATTKRAESAELAAKVAEEKLANAGVSTGAVYVGGGAQPGSRSPRANTVIRRDGDVIAACVRAPLLLLVALGCVVLSWGLI</sequence>
<dbReference type="Proteomes" id="UP000284403">
    <property type="component" value="Unassembled WGS sequence"/>
</dbReference>
<feature type="transmembrane region" description="Helical" evidence="2">
    <location>
        <begin position="303"/>
        <end position="322"/>
    </location>
</feature>
<dbReference type="RefSeq" id="XP_029224742.1">
    <property type="nucleotide sequence ID" value="XM_029375151.1"/>
</dbReference>
<evidence type="ECO:0000313" key="5">
    <source>
        <dbReference type="Proteomes" id="UP000284403"/>
    </source>
</evidence>
<name>A0A3R7K7A2_9TRYP</name>
<keyword evidence="1" id="KW-0175">Coiled coil</keyword>
<accession>A0A3R7K7A2</accession>
<evidence type="ECO:0000313" key="4">
    <source>
        <dbReference type="EMBL" id="RNF02917.1"/>
    </source>
</evidence>
<feature type="chain" id="PRO_5018682232" evidence="3">
    <location>
        <begin position="21"/>
        <end position="323"/>
    </location>
</feature>
<dbReference type="GeneID" id="40321908"/>
<feature type="signal peptide" evidence="3">
    <location>
        <begin position="1"/>
        <end position="20"/>
    </location>
</feature>
<proteinExistence type="predicted"/>
<feature type="coiled-coil region" evidence="1">
    <location>
        <begin position="83"/>
        <end position="134"/>
    </location>
</feature>
<evidence type="ECO:0000256" key="1">
    <source>
        <dbReference type="SAM" id="Coils"/>
    </source>
</evidence>
<keyword evidence="2" id="KW-1133">Transmembrane helix</keyword>
<comment type="caution">
    <text evidence="4">The sequence shown here is derived from an EMBL/GenBank/DDBJ whole genome shotgun (WGS) entry which is preliminary data.</text>
</comment>
<keyword evidence="5" id="KW-1185">Reference proteome</keyword>
<gene>
    <name evidence="4" type="ORF">Tco025E_08297</name>
</gene>
<dbReference type="AlphaFoldDB" id="A0A3R7K7A2"/>
<evidence type="ECO:0000256" key="2">
    <source>
        <dbReference type="SAM" id="Phobius"/>
    </source>
</evidence>
<keyword evidence="2" id="KW-0472">Membrane</keyword>
<organism evidence="4 5">
    <name type="scientific">Trypanosoma conorhini</name>
    <dbReference type="NCBI Taxonomy" id="83891"/>
    <lineage>
        <taxon>Eukaryota</taxon>
        <taxon>Discoba</taxon>
        <taxon>Euglenozoa</taxon>
        <taxon>Kinetoplastea</taxon>
        <taxon>Metakinetoplastina</taxon>
        <taxon>Trypanosomatida</taxon>
        <taxon>Trypanosomatidae</taxon>
        <taxon>Trypanosoma</taxon>
    </lineage>
</organism>
<reference evidence="4 5" key="1">
    <citation type="journal article" date="2018" name="BMC Genomics">
        <title>Genomic comparison of Trypanosoma conorhini and Trypanosoma rangeli to Trypanosoma cruzi strains of high and low virulence.</title>
        <authorList>
            <person name="Bradwell K.R."/>
            <person name="Koparde V.N."/>
            <person name="Matveyev A.V."/>
            <person name="Serrano M.G."/>
            <person name="Alves J.M."/>
            <person name="Parikh H."/>
            <person name="Huang B."/>
            <person name="Lee V."/>
            <person name="Espinosa-Alvarez O."/>
            <person name="Ortiz P.A."/>
            <person name="Costa-Martins A.G."/>
            <person name="Teixeira M.M."/>
            <person name="Buck G.A."/>
        </authorList>
    </citation>
    <scope>NUCLEOTIDE SEQUENCE [LARGE SCALE GENOMIC DNA]</scope>
    <source>
        <strain evidence="4 5">025E</strain>
    </source>
</reference>
<keyword evidence="3" id="KW-0732">Signal</keyword>
<protein>
    <submittedName>
        <fullName evidence="4">Surface protein TolT</fullName>
    </submittedName>
</protein>
<dbReference type="EMBL" id="MKKU01000749">
    <property type="protein sequence ID" value="RNF02917.1"/>
    <property type="molecule type" value="Genomic_DNA"/>
</dbReference>